<dbReference type="Proteomes" id="UP000076632">
    <property type="component" value="Unassembled WGS sequence"/>
</dbReference>
<protein>
    <submittedName>
        <fullName evidence="1">Uncharacterized protein</fullName>
    </submittedName>
</protein>
<dbReference type="EMBL" id="KV407468">
    <property type="protein sequence ID" value="KZF18922.1"/>
    <property type="molecule type" value="Genomic_DNA"/>
</dbReference>
<keyword evidence="2" id="KW-1185">Reference proteome</keyword>
<dbReference type="AlphaFoldDB" id="A0A164ZC69"/>
<reference evidence="1 2" key="1">
    <citation type="journal article" date="2016" name="Fungal Biol.">
        <title>The genome of Xylona heveae provides a window into fungal endophytism.</title>
        <authorList>
            <person name="Gazis R."/>
            <person name="Kuo A."/>
            <person name="Riley R."/>
            <person name="LaButti K."/>
            <person name="Lipzen A."/>
            <person name="Lin J."/>
            <person name="Amirebrahimi M."/>
            <person name="Hesse C.N."/>
            <person name="Spatafora J.W."/>
            <person name="Henrissat B."/>
            <person name="Hainaut M."/>
            <person name="Grigoriev I.V."/>
            <person name="Hibbett D.S."/>
        </authorList>
    </citation>
    <scope>NUCLEOTIDE SEQUENCE [LARGE SCALE GENOMIC DNA]</scope>
    <source>
        <strain evidence="1 2">TC161</strain>
    </source>
</reference>
<dbReference type="InParanoid" id="A0A164ZC69"/>
<dbReference type="GeneID" id="28898698"/>
<accession>A0A164ZC69</accession>
<evidence type="ECO:0000313" key="1">
    <source>
        <dbReference type="EMBL" id="KZF18922.1"/>
    </source>
</evidence>
<dbReference type="RefSeq" id="XP_018184477.1">
    <property type="nucleotide sequence ID" value="XM_018333561.1"/>
</dbReference>
<name>A0A164ZC69_XYLHT</name>
<organism evidence="1 2">
    <name type="scientific">Xylona heveae (strain CBS 132557 / TC161)</name>
    <dbReference type="NCBI Taxonomy" id="1328760"/>
    <lineage>
        <taxon>Eukaryota</taxon>
        <taxon>Fungi</taxon>
        <taxon>Dikarya</taxon>
        <taxon>Ascomycota</taxon>
        <taxon>Pezizomycotina</taxon>
        <taxon>Xylonomycetes</taxon>
        <taxon>Xylonales</taxon>
        <taxon>Xylonaceae</taxon>
        <taxon>Xylona</taxon>
    </lineage>
</organism>
<sequence length="72" mass="8067">MREGSEAHRENLWLFSILTVYFGESIPRTALQMKHGAILVFFQLQLSHILAALGSPRNESLSLLIGEWGMPG</sequence>
<gene>
    <name evidence="1" type="ORF">L228DRAFT_251448</name>
</gene>
<proteinExistence type="predicted"/>
<evidence type="ECO:0000313" key="2">
    <source>
        <dbReference type="Proteomes" id="UP000076632"/>
    </source>
</evidence>